<sequence>MNIFNRSFKLLHVRSGFCFGVARGFKKLLFLVKGVYVRFCLFGCRVQLRVEMVICVESSFRLKWSETMVYY</sequence>
<protein>
    <submittedName>
        <fullName evidence="1">Uncharacterized protein</fullName>
    </submittedName>
</protein>
<name>A0A2P2IWD9_RHIMU</name>
<dbReference type="EMBL" id="GGEC01005035">
    <property type="protein sequence ID" value="MBW85518.1"/>
    <property type="molecule type" value="Transcribed_RNA"/>
</dbReference>
<accession>A0A2P2IWD9</accession>
<proteinExistence type="predicted"/>
<organism evidence="1">
    <name type="scientific">Rhizophora mucronata</name>
    <name type="common">Asiatic mangrove</name>
    <dbReference type="NCBI Taxonomy" id="61149"/>
    <lineage>
        <taxon>Eukaryota</taxon>
        <taxon>Viridiplantae</taxon>
        <taxon>Streptophyta</taxon>
        <taxon>Embryophyta</taxon>
        <taxon>Tracheophyta</taxon>
        <taxon>Spermatophyta</taxon>
        <taxon>Magnoliopsida</taxon>
        <taxon>eudicotyledons</taxon>
        <taxon>Gunneridae</taxon>
        <taxon>Pentapetalae</taxon>
        <taxon>rosids</taxon>
        <taxon>fabids</taxon>
        <taxon>Malpighiales</taxon>
        <taxon>Rhizophoraceae</taxon>
        <taxon>Rhizophora</taxon>
    </lineage>
</organism>
<reference evidence="1" key="1">
    <citation type="submission" date="2018-02" db="EMBL/GenBank/DDBJ databases">
        <title>Rhizophora mucronata_Transcriptome.</title>
        <authorList>
            <person name="Meera S.P."/>
            <person name="Sreeshan A."/>
            <person name="Augustine A."/>
        </authorList>
    </citation>
    <scope>NUCLEOTIDE SEQUENCE</scope>
    <source>
        <tissue evidence="1">Leaf</tissue>
    </source>
</reference>
<dbReference type="AlphaFoldDB" id="A0A2P2IWD9"/>
<evidence type="ECO:0000313" key="1">
    <source>
        <dbReference type="EMBL" id="MBW85518.1"/>
    </source>
</evidence>